<sequence>MLHLTIKLLTRKKRTTSFTIMPSYKTALVLASVLLCITTTSGKNYVSPLNVVETFPIKHDARASLNSCPCKNKLLCMPLSRAKNKYPTAPHVLNFIKKSKKTEVFAFVVKCDASVWGKFDWSKLTTVALANFYDAELICHAHQHGVRVVKLGNFPTTKLGNITARRNWINIQISDVTLKFLDGINIDYEDALDPFTPEQYGLTSLVKETAEVFHTAIPGSQVSFDVAWSARGIDGRYYEYKKIADYSDVIFIMAYDEQSQILKGPCAARPNSGFYKTVQGMMTYLDLGIPPTKMILGVPWYGYTYPCLQLDKKNTCYIKEVPFRGVNCSDAAGKELPFREILNIRHLYNATDHWDQNSLTPWFNFKSKEGQHQIWYDDERSLLYKYMVAIVTGFRGVGMWTANFLDYSDTPEAKLQQEHMWGLLP</sequence>
<evidence type="ECO:0000256" key="6">
    <source>
        <dbReference type="ARBA" id="ARBA00023228"/>
    </source>
</evidence>
<dbReference type="FunFam" id="3.10.50.10:FF:000006">
    <property type="entry name" value="Chitobiase, di-N-acetyl"/>
    <property type="match status" value="1"/>
</dbReference>
<dbReference type="Gene3D" id="3.10.50.10">
    <property type="match status" value="1"/>
</dbReference>
<evidence type="ECO:0000256" key="3">
    <source>
        <dbReference type="ARBA" id="ARBA00022729"/>
    </source>
</evidence>
<evidence type="ECO:0000256" key="4">
    <source>
        <dbReference type="ARBA" id="ARBA00022801"/>
    </source>
</evidence>
<feature type="domain" description="GH18" evidence="10">
    <location>
        <begin position="32"/>
        <end position="425"/>
    </location>
</feature>
<dbReference type="Gene3D" id="3.20.20.80">
    <property type="entry name" value="Glycosidases"/>
    <property type="match status" value="1"/>
</dbReference>
<dbReference type="GO" id="GO:0008061">
    <property type="term" value="F:chitin binding"/>
    <property type="evidence" value="ECO:0007669"/>
    <property type="project" value="InterPro"/>
</dbReference>
<dbReference type="AlphaFoldDB" id="A0A0P4W400"/>
<dbReference type="GO" id="GO:0005615">
    <property type="term" value="C:extracellular space"/>
    <property type="evidence" value="ECO:0007669"/>
    <property type="project" value="TreeGrafter"/>
</dbReference>
<evidence type="ECO:0000256" key="9">
    <source>
        <dbReference type="ARBA" id="ARBA00074174"/>
    </source>
</evidence>
<dbReference type="InterPro" id="IPR017853">
    <property type="entry name" value="GH"/>
</dbReference>
<keyword evidence="5" id="KW-0325">Glycoprotein</keyword>
<evidence type="ECO:0000256" key="5">
    <source>
        <dbReference type="ARBA" id="ARBA00023180"/>
    </source>
</evidence>
<dbReference type="EMBL" id="GDRN01086544">
    <property type="protein sequence ID" value="JAI61166.1"/>
    <property type="molecule type" value="Transcribed_RNA"/>
</dbReference>
<comment type="subcellular location">
    <subcellularLocation>
        <location evidence="1">Lysosome</location>
    </subcellularLocation>
</comment>
<dbReference type="PANTHER" id="PTHR46290:SF1">
    <property type="entry name" value="DI-N-ACETYLCHITOBIASE"/>
    <property type="match status" value="1"/>
</dbReference>
<protein>
    <recommendedName>
        <fullName evidence="9">Di-N-acetylchitobiase</fullName>
    </recommendedName>
</protein>
<evidence type="ECO:0000256" key="1">
    <source>
        <dbReference type="ARBA" id="ARBA00004371"/>
    </source>
</evidence>
<keyword evidence="6" id="KW-0458">Lysosome</keyword>
<dbReference type="InterPro" id="IPR011583">
    <property type="entry name" value="Chitinase_II/V-like_cat"/>
</dbReference>
<dbReference type="InterPro" id="IPR001223">
    <property type="entry name" value="Glyco_hydro18_cat"/>
</dbReference>
<evidence type="ECO:0000259" key="10">
    <source>
        <dbReference type="PROSITE" id="PS51910"/>
    </source>
</evidence>
<name>A0A0P4W400_SCYOL</name>
<dbReference type="Pfam" id="PF00704">
    <property type="entry name" value="Glyco_hydro_18"/>
    <property type="match status" value="1"/>
</dbReference>
<evidence type="ECO:0000256" key="8">
    <source>
        <dbReference type="ARBA" id="ARBA00055477"/>
    </source>
</evidence>
<evidence type="ECO:0000256" key="7">
    <source>
        <dbReference type="ARBA" id="ARBA00023295"/>
    </source>
</evidence>
<organism evidence="11">
    <name type="scientific">Scylla olivacea</name>
    <name type="common">Orange mud crab</name>
    <name type="synonym">Cancer olivacea</name>
    <dbReference type="NCBI Taxonomy" id="85551"/>
    <lineage>
        <taxon>Eukaryota</taxon>
        <taxon>Metazoa</taxon>
        <taxon>Ecdysozoa</taxon>
        <taxon>Arthropoda</taxon>
        <taxon>Crustacea</taxon>
        <taxon>Multicrustacea</taxon>
        <taxon>Malacostraca</taxon>
        <taxon>Eumalacostraca</taxon>
        <taxon>Eucarida</taxon>
        <taxon>Decapoda</taxon>
        <taxon>Pleocyemata</taxon>
        <taxon>Brachyura</taxon>
        <taxon>Eubrachyura</taxon>
        <taxon>Portunoidea</taxon>
        <taxon>Portunidae</taxon>
        <taxon>Portuninae</taxon>
        <taxon>Scylla</taxon>
    </lineage>
</organism>
<reference evidence="11" key="1">
    <citation type="submission" date="2015-09" db="EMBL/GenBank/DDBJ databases">
        <title>Scylla olivacea transcriptome.</title>
        <authorList>
            <person name="Ikhwanuddin M."/>
        </authorList>
    </citation>
    <scope>NUCLEOTIDE SEQUENCE</scope>
</reference>
<dbReference type="InterPro" id="IPR029070">
    <property type="entry name" value="Chitinase_insertion_sf"/>
</dbReference>
<accession>A0A0P4W400</accession>
<dbReference type="GO" id="GO:0009313">
    <property type="term" value="P:oligosaccharide catabolic process"/>
    <property type="evidence" value="ECO:0007669"/>
    <property type="project" value="TreeGrafter"/>
</dbReference>
<evidence type="ECO:0000313" key="11">
    <source>
        <dbReference type="EMBL" id="JAI61166.1"/>
    </source>
</evidence>
<keyword evidence="7" id="KW-0326">Glycosidase</keyword>
<dbReference type="FunFam" id="3.20.20.80:FF:000250">
    <property type="entry name" value="Probable di-N-acetylchitobiase 1"/>
    <property type="match status" value="1"/>
</dbReference>
<dbReference type="GO" id="GO:0005764">
    <property type="term" value="C:lysosome"/>
    <property type="evidence" value="ECO:0007669"/>
    <property type="project" value="UniProtKB-SubCell"/>
</dbReference>
<dbReference type="InterPro" id="IPR051887">
    <property type="entry name" value="GH18_Domain-Containing"/>
</dbReference>
<dbReference type="GO" id="GO:0016798">
    <property type="term" value="F:hydrolase activity, acting on glycosyl bonds"/>
    <property type="evidence" value="ECO:0007669"/>
    <property type="project" value="UniProtKB-KW"/>
</dbReference>
<dbReference type="SUPFAM" id="SSF51445">
    <property type="entry name" value="(Trans)glycosidases"/>
    <property type="match status" value="1"/>
</dbReference>
<dbReference type="PANTHER" id="PTHR46290">
    <property type="entry name" value="DI-N-ACETYLCHITOBIASE"/>
    <property type="match status" value="1"/>
</dbReference>
<dbReference type="EMBL" id="GDRN01086548">
    <property type="protein sequence ID" value="JAI61164.1"/>
    <property type="molecule type" value="Transcribed_RNA"/>
</dbReference>
<dbReference type="SMART" id="SM00636">
    <property type="entry name" value="Glyco_18"/>
    <property type="match status" value="1"/>
</dbReference>
<comment type="function">
    <text evidence="8">Involved in the degradation of asparagine-linked glycoproteins. Hydrolyze of N-acetyl-beta-D-glucosamine (1-4)N-acetylglucosamine chitobiose core from the reducing end of the bond, it requires prior cleavage by glycosylasparaginase.</text>
</comment>
<dbReference type="PROSITE" id="PS51910">
    <property type="entry name" value="GH18_2"/>
    <property type="match status" value="1"/>
</dbReference>
<keyword evidence="3" id="KW-0732">Signal</keyword>
<keyword evidence="4" id="KW-0378">Hydrolase</keyword>
<evidence type="ECO:0000256" key="2">
    <source>
        <dbReference type="ARBA" id="ARBA00009336"/>
    </source>
</evidence>
<comment type="similarity">
    <text evidence="2">Belongs to the glycosyl hydrolase 18 family.</text>
</comment>
<proteinExistence type="inferred from homology"/>